<sequence length="134" mass="14602">MVKVENKTGLRQLRRSEGARKPLPLALRGFDKEKAKEARLRFTSFKFRSGVEGGEASGGGQSPLNFKPLTPPSNLRGGLRFPSPPPGKEARINKRLLGFNPPKPEPTVGFDNTPFGSGDHPQLQQSCKNPPKGD</sequence>
<dbReference type="EMBL" id="JAWDGP010007750">
    <property type="protein sequence ID" value="KAK3706228.1"/>
    <property type="molecule type" value="Genomic_DNA"/>
</dbReference>
<protein>
    <submittedName>
        <fullName evidence="2">Uncharacterized protein</fullName>
    </submittedName>
</protein>
<accession>A0AAE0XRG8</accession>
<reference evidence="2" key="1">
    <citation type="journal article" date="2023" name="G3 (Bethesda)">
        <title>A reference genome for the long-term kleptoplast-retaining sea slug Elysia crispata morphotype clarki.</title>
        <authorList>
            <person name="Eastman K.E."/>
            <person name="Pendleton A.L."/>
            <person name="Shaikh M.A."/>
            <person name="Suttiyut T."/>
            <person name="Ogas R."/>
            <person name="Tomko P."/>
            <person name="Gavelis G."/>
            <person name="Widhalm J.R."/>
            <person name="Wisecaver J.H."/>
        </authorList>
    </citation>
    <scope>NUCLEOTIDE SEQUENCE</scope>
    <source>
        <strain evidence="2">ECLA1</strain>
    </source>
</reference>
<dbReference type="AlphaFoldDB" id="A0AAE0XRG8"/>
<evidence type="ECO:0000313" key="3">
    <source>
        <dbReference type="Proteomes" id="UP001283361"/>
    </source>
</evidence>
<evidence type="ECO:0000256" key="1">
    <source>
        <dbReference type="SAM" id="MobiDB-lite"/>
    </source>
</evidence>
<evidence type="ECO:0000313" key="2">
    <source>
        <dbReference type="EMBL" id="KAK3706228.1"/>
    </source>
</evidence>
<name>A0AAE0XRG8_9GAST</name>
<feature type="region of interest" description="Disordered" evidence="1">
    <location>
        <begin position="1"/>
        <end position="32"/>
    </location>
</feature>
<keyword evidence="3" id="KW-1185">Reference proteome</keyword>
<feature type="region of interest" description="Disordered" evidence="1">
    <location>
        <begin position="49"/>
        <end position="134"/>
    </location>
</feature>
<organism evidence="2 3">
    <name type="scientific">Elysia crispata</name>
    <name type="common">lettuce slug</name>
    <dbReference type="NCBI Taxonomy" id="231223"/>
    <lineage>
        <taxon>Eukaryota</taxon>
        <taxon>Metazoa</taxon>
        <taxon>Spiralia</taxon>
        <taxon>Lophotrochozoa</taxon>
        <taxon>Mollusca</taxon>
        <taxon>Gastropoda</taxon>
        <taxon>Heterobranchia</taxon>
        <taxon>Euthyneura</taxon>
        <taxon>Panpulmonata</taxon>
        <taxon>Sacoglossa</taxon>
        <taxon>Placobranchoidea</taxon>
        <taxon>Plakobranchidae</taxon>
        <taxon>Elysia</taxon>
    </lineage>
</organism>
<comment type="caution">
    <text evidence="2">The sequence shown here is derived from an EMBL/GenBank/DDBJ whole genome shotgun (WGS) entry which is preliminary data.</text>
</comment>
<feature type="compositionally biased region" description="Basic and acidic residues" evidence="1">
    <location>
        <begin position="1"/>
        <end position="20"/>
    </location>
</feature>
<proteinExistence type="predicted"/>
<gene>
    <name evidence="2" type="ORF">RRG08_002893</name>
</gene>
<dbReference type="Proteomes" id="UP001283361">
    <property type="component" value="Unassembled WGS sequence"/>
</dbReference>
<feature type="compositionally biased region" description="Gly residues" evidence="1">
    <location>
        <begin position="51"/>
        <end position="61"/>
    </location>
</feature>